<protein>
    <submittedName>
        <fullName evidence="2">Alpha/beta hydrolase</fullName>
    </submittedName>
</protein>
<dbReference type="PANTHER" id="PTHR43798">
    <property type="entry name" value="MONOACYLGLYCEROL LIPASE"/>
    <property type="match status" value="1"/>
</dbReference>
<dbReference type="RefSeq" id="WP_192910594.1">
    <property type="nucleotide sequence ID" value="NZ_CP062789.1"/>
</dbReference>
<evidence type="ECO:0000259" key="1">
    <source>
        <dbReference type="Pfam" id="PF00561"/>
    </source>
</evidence>
<dbReference type="PANTHER" id="PTHR43798:SF6">
    <property type="entry name" value="HYDROLASE, PUTATIVE (AFU_ORTHOLOGUE AFUA_4G13070)-RELATED"/>
    <property type="match status" value="1"/>
</dbReference>
<dbReference type="Proteomes" id="UP000593998">
    <property type="component" value="Chromosome"/>
</dbReference>
<sequence length="234" mass="25117">MTHPHVVRHGAGVPLIGVHGNGVDHRLLLALDDSLAEGGAWERTYLDLPALVANSLGGLLARNLVAQFGDQVLGLALIAPVVDPNASRRTLPERTVVDRDEELLAELTDADRDEFTGMAVRQTRDSWAALERWALPGVRAADPAAMQRLGADYALGTVPEEGGPTFRGPTLLVAGRQDHVVGYEDQLRLLPHYPRARALVVDAAGHNVHLEQPAIVGAAVADWARRAHPDTPTP</sequence>
<feature type="domain" description="AB hydrolase-1" evidence="1">
    <location>
        <begin position="49"/>
        <end position="213"/>
    </location>
</feature>
<dbReference type="Pfam" id="PF00561">
    <property type="entry name" value="Abhydrolase_1"/>
    <property type="match status" value="1"/>
</dbReference>
<organism evidence="2 3">
    <name type="scientific">Janibacter indicus</name>
    <dbReference type="NCBI Taxonomy" id="857417"/>
    <lineage>
        <taxon>Bacteria</taxon>
        <taxon>Bacillati</taxon>
        <taxon>Actinomycetota</taxon>
        <taxon>Actinomycetes</taxon>
        <taxon>Micrococcales</taxon>
        <taxon>Intrasporangiaceae</taxon>
        <taxon>Janibacter</taxon>
    </lineage>
</organism>
<dbReference type="AlphaFoldDB" id="A0A7L9IWX7"/>
<dbReference type="SUPFAM" id="SSF53474">
    <property type="entry name" value="alpha/beta-Hydrolases"/>
    <property type="match status" value="1"/>
</dbReference>
<dbReference type="InterPro" id="IPR029058">
    <property type="entry name" value="AB_hydrolase_fold"/>
</dbReference>
<dbReference type="InterPro" id="IPR000073">
    <property type="entry name" value="AB_hydrolase_1"/>
</dbReference>
<name>A0A7L9IWX7_9MICO</name>
<evidence type="ECO:0000313" key="2">
    <source>
        <dbReference type="EMBL" id="QOK21906.1"/>
    </source>
</evidence>
<dbReference type="EMBL" id="CP062789">
    <property type="protein sequence ID" value="QOK21906.1"/>
    <property type="molecule type" value="Genomic_DNA"/>
</dbReference>
<accession>A0A7L9IWX7</accession>
<dbReference type="GO" id="GO:0016787">
    <property type="term" value="F:hydrolase activity"/>
    <property type="evidence" value="ECO:0007669"/>
    <property type="project" value="UniProtKB-KW"/>
</dbReference>
<gene>
    <name evidence="2" type="ORF">IGS73_12370</name>
</gene>
<dbReference type="Gene3D" id="3.40.50.1820">
    <property type="entry name" value="alpha/beta hydrolase"/>
    <property type="match status" value="1"/>
</dbReference>
<evidence type="ECO:0000313" key="3">
    <source>
        <dbReference type="Proteomes" id="UP000593998"/>
    </source>
</evidence>
<reference evidence="2 3" key="1">
    <citation type="submission" date="2020-10" db="EMBL/GenBank/DDBJ databases">
        <title>Janibacter indicus TT2 genome sequence.</title>
        <authorList>
            <person name="Lee K."/>
            <person name="Ganzorig M."/>
        </authorList>
    </citation>
    <scope>NUCLEOTIDE SEQUENCE [LARGE SCALE GENOMIC DNA]</scope>
    <source>
        <strain evidence="2 3">TT2</strain>
    </source>
</reference>
<dbReference type="InterPro" id="IPR050266">
    <property type="entry name" value="AB_hydrolase_sf"/>
</dbReference>
<proteinExistence type="predicted"/>
<keyword evidence="2" id="KW-0378">Hydrolase</keyword>